<proteinExistence type="predicted"/>
<name>A0ABQ1IU49_9SPHN</name>
<dbReference type="Pfam" id="PF10135">
    <property type="entry name" value="Rod-binding"/>
    <property type="match status" value="1"/>
</dbReference>
<evidence type="ECO:0000313" key="3">
    <source>
        <dbReference type="Proteomes" id="UP000614261"/>
    </source>
</evidence>
<gene>
    <name evidence="2" type="ORF">GCM10010833_04080</name>
</gene>
<accession>A0ABQ1IU49</accession>
<organism evidence="2 3">
    <name type="scientific">Blastomonas aquatica</name>
    <dbReference type="NCBI Taxonomy" id="1510276"/>
    <lineage>
        <taxon>Bacteria</taxon>
        <taxon>Pseudomonadati</taxon>
        <taxon>Pseudomonadota</taxon>
        <taxon>Alphaproteobacteria</taxon>
        <taxon>Sphingomonadales</taxon>
        <taxon>Sphingomonadaceae</taxon>
        <taxon>Blastomonas</taxon>
    </lineage>
</organism>
<comment type="caution">
    <text evidence="2">The sequence shown here is derived from an EMBL/GenBank/DDBJ whole genome shotgun (WGS) entry which is preliminary data.</text>
</comment>
<dbReference type="InterPro" id="IPR019301">
    <property type="entry name" value="Flagellar_prot_FlgJ_N"/>
</dbReference>
<dbReference type="Proteomes" id="UP000614261">
    <property type="component" value="Unassembled WGS sequence"/>
</dbReference>
<feature type="domain" description="Flagellar protein FlgJ N-terminal" evidence="1">
    <location>
        <begin position="67"/>
        <end position="113"/>
    </location>
</feature>
<reference evidence="3" key="1">
    <citation type="journal article" date="2019" name="Int. J. Syst. Evol. Microbiol.">
        <title>The Global Catalogue of Microorganisms (GCM) 10K type strain sequencing project: providing services to taxonomists for standard genome sequencing and annotation.</title>
        <authorList>
            <consortium name="The Broad Institute Genomics Platform"/>
            <consortium name="The Broad Institute Genome Sequencing Center for Infectious Disease"/>
            <person name="Wu L."/>
            <person name="Ma J."/>
        </authorList>
    </citation>
    <scope>NUCLEOTIDE SEQUENCE [LARGE SCALE GENOMIC DNA]</scope>
    <source>
        <strain evidence="3">CGMCC 1.12851</strain>
    </source>
</reference>
<keyword evidence="3" id="KW-1185">Reference proteome</keyword>
<evidence type="ECO:0000313" key="2">
    <source>
        <dbReference type="EMBL" id="GGB52565.1"/>
    </source>
</evidence>
<evidence type="ECO:0000259" key="1">
    <source>
        <dbReference type="Pfam" id="PF10135"/>
    </source>
</evidence>
<dbReference type="EMBL" id="BMGD01000001">
    <property type="protein sequence ID" value="GGB52565.1"/>
    <property type="molecule type" value="Genomic_DNA"/>
</dbReference>
<sequence>MTVMPASAAFALARTSAPLPLGRQAATAAAAVQDTAGAGSQSQAREAELRKAAESFEAIFLRQMIGTMRSATKGDPLMGSDAGDQFRDLMDARLADDMADKQSFGIAEMVLKQFGMDKP</sequence>
<protein>
    <recommendedName>
        <fullName evidence="1">Flagellar protein FlgJ N-terminal domain-containing protein</fullName>
    </recommendedName>
</protein>